<comment type="caution">
    <text evidence="3">The sequence shown here is derived from an EMBL/GenBank/DDBJ whole genome shotgun (WGS) entry which is preliminary data.</text>
</comment>
<evidence type="ECO:0000313" key="3">
    <source>
        <dbReference type="EMBL" id="SEJ86699.1"/>
    </source>
</evidence>
<feature type="chain" id="PRO_5037386836" description="DUF2147 domain-containing protein" evidence="1">
    <location>
        <begin position="25"/>
        <end position="133"/>
    </location>
</feature>
<evidence type="ECO:0000313" key="4">
    <source>
        <dbReference type="Proteomes" id="UP000182932"/>
    </source>
</evidence>
<protein>
    <recommendedName>
        <fullName evidence="2">DUF2147 domain-containing protein</fullName>
    </recommendedName>
</protein>
<keyword evidence="4" id="KW-1185">Reference proteome</keyword>
<dbReference type="EMBL" id="FNYY01000012">
    <property type="protein sequence ID" value="SEJ86699.1"/>
    <property type="molecule type" value="Genomic_DNA"/>
</dbReference>
<evidence type="ECO:0000259" key="2">
    <source>
        <dbReference type="Pfam" id="PF09917"/>
    </source>
</evidence>
<reference evidence="3 4" key="1">
    <citation type="submission" date="2016-10" db="EMBL/GenBank/DDBJ databases">
        <authorList>
            <person name="Varghese N."/>
            <person name="Submissions S."/>
        </authorList>
    </citation>
    <scope>NUCLEOTIDE SEQUENCE [LARGE SCALE GENOMIC DNA]</scope>
    <source>
        <strain evidence="3 4">FF3</strain>
    </source>
</reference>
<dbReference type="Gene3D" id="2.40.128.520">
    <property type="match status" value="1"/>
</dbReference>
<dbReference type="PANTHER" id="PTHR36919">
    <property type="entry name" value="BLR1215 PROTEIN"/>
    <property type="match status" value="1"/>
</dbReference>
<accession>A0A975ZPG2</accession>
<feature type="domain" description="DUF2147" evidence="2">
    <location>
        <begin position="29"/>
        <end position="131"/>
    </location>
</feature>
<feature type="signal peptide" evidence="1">
    <location>
        <begin position="1"/>
        <end position="24"/>
    </location>
</feature>
<name>A0A975ZPG2_9RHOB</name>
<dbReference type="GeneID" id="80819460"/>
<dbReference type="InterPro" id="IPR019223">
    <property type="entry name" value="DUF2147"/>
</dbReference>
<keyword evidence="1" id="KW-0732">Signal</keyword>
<proteinExistence type="predicted"/>
<dbReference type="Pfam" id="PF09917">
    <property type="entry name" value="DUF2147"/>
    <property type="match status" value="1"/>
</dbReference>
<evidence type="ECO:0000256" key="1">
    <source>
        <dbReference type="SAM" id="SignalP"/>
    </source>
</evidence>
<dbReference type="AlphaFoldDB" id="A0A975ZPG2"/>
<sequence>MGRGLKRAVCLGAVICTLAVAVGADPLVGLWASPPDGKGQTGIVQIKPCGDAYCGTLIKAFDPNGKQIVTKNVGKRLLWGMKPMGGGLYGEGRVFVPIFGRDYPAEVTLSGTRMTVKGCAALVCKAQKWRRAQ</sequence>
<dbReference type="Proteomes" id="UP000182932">
    <property type="component" value="Unassembled WGS sequence"/>
</dbReference>
<gene>
    <name evidence="3" type="ORF">SAMN04487940_11259</name>
</gene>
<organism evidence="3 4">
    <name type="scientific">Marinovum algicola</name>
    <dbReference type="NCBI Taxonomy" id="42444"/>
    <lineage>
        <taxon>Bacteria</taxon>
        <taxon>Pseudomonadati</taxon>
        <taxon>Pseudomonadota</taxon>
        <taxon>Alphaproteobacteria</taxon>
        <taxon>Rhodobacterales</taxon>
        <taxon>Roseobacteraceae</taxon>
        <taxon>Marinovum</taxon>
    </lineage>
</organism>
<dbReference type="RefSeq" id="WP_083416082.1">
    <property type="nucleotide sequence ID" value="NZ_CATMKJ010000025.1"/>
</dbReference>
<dbReference type="PANTHER" id="PTHR36919:SF2">
    <property type="entry name" value="BLL6627 PROTEIN"/>
    <property type="match status" value="1"/>
</dbReference>